<sequence>MFFYLALPNVLTLSGGKGVPDHFLLFSFQTVFYIIGICF</sequence>
<gene>
    <name evidence="1" type="ORF">M076_1213</name>
</gene>
<dbReference type="AlphaFoldDB" id="A0A015YGS6"/>
<accession>A0A015YGS6</accession>
<comment type="caution">
    <text evidence="1">The sequence shown here is derived from an EMBL/GenBank/DDBJ whole genome shotgun (WGS) entry which is preliminary data.</text>
</comment>
<name>A0A015YGS6_BACFG</name>
<dbReference type="Proteomes" id="UP000022272">
    <property type="component" value="Unassembled WGS sequence"/>
</dbReference>
<reference evidence="1 2" key="1">
    <citation type="submission" date="2014-02" db="EMBL/GenBank/DDBJ databases">
        <authorList>
            <person name="Sears C."/>
            <person name="Carroll K."/>
            <person name="Sack B.R."/>
            <person name="Qadri F."/>
            <person name="Myers L.L."/>
            <person name="Chung G.-T."/>
            <person name="Escheverria P."/>
            <person name="Fraser C.M."/>
            <person name="Sadzewicz L."/>
            <person name="Shefchek K.A."/>
            <person name="Tallon L."/>
            <person name="Das S.P."/>
            <person name="Daugherty S."/>
            <person name="Mongodin E.F."/>
        </authorList>
    </citation>
    <scope>NUCLEOTIDE SEQUENCE [LARGE SCALE GENOMIC DNA]</scope>
    <source>
        <strain evidence="1 2">2-F-2 #4</strain>
    </source>
</reference>
<dbReference type="EMBL" id="JGDM01000021">
    <property type="protein sequence ID" value="EXZ45635.1"/>
    <property type="molecule type" value="Genomic_DNA"/>
</dbReference>
<proteinExistence type="predicted"/>
<dbReference type="PATRIC" id="fig|1339280.3.peg.1177"/>
<organism evidence="1 2">
    <name type="scientific">Bacteroides fragilis str. 2-F-2 #4</name>
    <dbReference type="NCBI Taxonomy" id="1339280"/>
    <lineage>
        <taxon>Bacteria</taxon>
        <taxon>Pseudomonadati</taxon>
        <taxon>Bacteroidota</taxon>
        <taxon>Bacteroidia</taxon>
        <taxon>Bacteroidales</taxon>
        <taxon>Bacteroidaceae</taxon>
        <taxon>Bacteroides</taxon>
    </lineage>
</organism>
<protein>
    <submittedName>
        <fullName evidence="1">Uncharacterized protein</fullName>
    </submittedName>
</protein>
<evidence type="ECO:0000313" key="2">
    <source>
        <dbReference type="Proteomes" id="UP000022272"/>
    </source>
</evidence>
<evidence type="ECO:0000313" key="1">
    <source>
        <dbReference type="EMBL" id="EXZ45635.1"/>
    </source>
</evidence>